<dbReference type="InterPro" id="IPR002081">
    <property type="entry name" value="Cryptochrome/DNA_photolyase_1"/>
</dbReference>
<dbReference type="InterPro" id="IPR036134">
    <property type="entry name" value="Crypto/Photolyase_FAD-like_sf"/>
</dbReference>
<evidence type="ECO:0000256" key="9">
    <source>
        <dbReference type="PIRSR" id="PIRSR602081-2"/>
    </source>
</evidence>
<dbReference type="Pfam" id="PF03441">
    <property type="entry name" value="FAD_binding_7"/>
    <property type="match status" value="1"/>
</dbReference>
<dbReference type="Pfam" id="PF00875">
    <property type="entry name" value="DNA_photolyase"/>
    <property type="match status" value="1"/>
</dbReference>
<feature type="site" description="Electron transfer via tryptophanyl radical" evidence="9">
    <location>
        <position position="388"/>
    </location>
</feature>
<dbReference type="Proteomes" id="UP000192872">
    <property type="component" value="Unassembled WGS sequence"/>
</dbReference>
<evidence type="ECO:0000256" key="2">
    <source>
        <dbReference type="ARBA" id="ARBA00013149"/>
    </source>
</evidence>
<evidence type="ECO:0000256" key="1">
    <source>
        <dbReference type="ARBA" id="ARBA00001932"/>
    </source>
</evidence>
<comment type="caution">
    <text evidence="12">The sequence shown here is derived from an EMBL/GenBank/DDBJ whole genome shotgun (WGS) entry which is preliminary data.</text>
</comment>
<feature type="domain" description="Photolyase/cryptochrome alpha/beta" evidence="11">
    <location>
        <begin position="6"/>
        <end position="134"/>
    </location>
</feature>
<protein>
    <recommendedName>
        <fullName evidence="3">Deoxyribodipyrimidine photo-lyase</fullName>
        <ecNumber evidence="2">4.1.99.3</ecNumber>
    </recommendedName>
</protein>
<dbReference type="PROSITE" id="PS00394">
    <property type="entry name" value="DNA_PHOTOLYASES_1_1"/>
    <property type="match status" value="1"/>
</dbReference>
<dbReference type="PROSITE" id="PS51645">
    <property type="entry name" value="PHR_CRY_ALPHA_BETA"/>
    <property type="match status" value="1"/>
</dbReference>
<dbReference type="InterPro" id="IPR036155">
    <property type="entry name" value="Crypto/Photolyase_N_sf"/>
</dbReference>
<dbReference type="Gene3D" id="3.40.50.620">
    <property type="entry name" value="HUPs"/>
    <property type="match status" value="1"/>
</dbReference>
<dbReference type="PANTHER" id="PTHR11455">
    <property type="entry name" value="CRYPTOCHROME"/>
    <property type="match status" value="1"/>
</dbReference>
<dbReference type="RefSeq" id="WP_376800596.1">
    <property type="nucleotide sequence ID" value="NZ_DBNB01000026.1"/>
</dbReference>
<dbReference type="InterPro" id="IPR006050">
    <property type="entry name" value="DNA_photolyase_N"/>
</dbReference>
<feature type="binding site" evidence="8">
    <location>
        <position position="228"/>
    </location>
    <ligand>
        <name>FAD</name>
        <dbReference type="ChEBI" id="CHEBI:57692"/>
    </ligand>
</feature>
<keyword evidence="12" id="KW-0456">Lyase</keyword>
<dbReference type="PRINTS" id="PR00147">
    <property type="entry name" value="DNAPHOTLYASE"/>
</dbReference>
<dbReference type="PANTHER" id="PTHR11455:SF9">
    <property type="entry name" value="CRYPTOCHROME CIRCADIAN CLOCK 5 ISOFORM X1"/>
    <property type="match status" value="1"/>
</dbReference>
<dbReference type="GO" id="GO:0071949">
    <property type="term" value="F:FAD binding"/>
    <property type="evidence" value="ECO:0007669"/>
    <property type="project" value="TreeGrafter"/>
</dbReference>
<dbReference type="PROSITE" id="PS00691">
    <property type="entry name" value="DNA_PHOTOLYASES_1_2"/>
    <property type="match status" value="1"/>
</dbReference>
<keyword evidence="5 8" id="KW-0274">FAD</keyword>
<evidence type="ECO:0000256" key="5">
    <source>
        <dbReference type="ARBA" id="ARBA00022827"/>
    </source>
</evidence>
<dbReference type="GO" id="GO:0003677">
    <property type="term" value="F:DNA binding"/>
    <property type="evidence" value="ECO:0007669"/>
    <property type="project" value="TreeGrafter"/>
</dbReference>
<dbReference type="Gene3D" id="1.25.40.80">
    <property type="match status" value="1"/>
</dbReference>
<evidence type="ECO:0000259" key="11">
    <source>
        <dbReference type="PROSITE" id="PS51645"/>
    </source>
</evidence>
<reference evidence="12 13" key="1">
    <citation type="journal article" date="2017" name="Water Res.">
        <title>Comammox in drinking water systems.</title>
        <authorList>
            <person name="Wang Y."/>
            <person name="Ma L."/>
            <person name="Mao Y."/>
            <person name="Jiang X."/>
            <person name="Xia Y."/>
            <person name="Yu K."/>
            <person name="Li B."/>
            <person name="Zhang T."/>
        </authorList>
    </citation>
    <scope>NUCLEOTIDE SEQUENCE [LARGE SCALE GENOMIC DNA]</scope>
    <source>
        <strain evidence="12">SG_bin8</strain>
    </source>
</reference>
<accession>A0A1W9HX15</accession>
<proteinExistence type="inferred from homology"/>
<feature type="site" description="Electron transfer via tryptophanyl radical" evidence="9">
    <location>
        <position position="365"/>
    </location>
</feature>
<dbReference type="GO" id="GO:0009416">
    <property type="term" value="P:response to light stimulus"/>
    <property type="evidence" value="ECO:0007669"/>
    <property type="project" value="TreeGrafter"/>
</dbReference>
<dbReference type="GO" id="GO:0000719">
    <property type="term" value="P:photoreactive repair"/>
    <property type="evidence" value="ECO:0007669"/>
    <property type="project" value="UniProtKB-ARBA"/>
</dbReference>
<feature type="binding site" evidence="8">
    <location>
        <position position="278"/>
    </location>
    <ligand>
        <name>FAD</name>
        <dbReference type="ChEBI" id="CHEBI:57692"/>
    </ligand>
</feature>
<dbReference type="AlphaFoldDB" id="A0A1W9HX15"/>
<evidence type="ECO:0000313" key="12">
    <source>
        <dbReference type="EMBL" id="OQW51978.1"/>
    </source>
</evidence>
<keyword evidence="6 10" id="KW-0157">Chromophore</keyword>
<evidence type="ECO:0000256" key="8">
    <source>
        <dbReference type="PIRSR" id="PIRSR602081-1"/>
    </source>
</evidence>
<evidence type="ECO:0000313" key="13">
    <source>
        <dbReference type="Proteomes" id="UP000192872"/>
    </source>
</evidence>
<dbReference type="InterPro" id="IPR014729">
    <property type="entry name" value="Rossmann-like_a/b/a_fold"/>
</dbReference>
<comment type="cofactor">
    <cofactor evidence="8">
        <name>FAD</name>
        <dbReference type="ChEBI" id="CHEBI:57692"/>
    </cofactor>
    <text evidence="8">Binds 1 FAD per subunit.</text>
</comment>
<keyword evidence="4 8" id="KW-0285">Flavoprotein</keyword>
<name>A0A1W9HX15_9HYPH</name>
<evidence type="ECO:0000256" key="6">
    <source>
        <dbReference type="ARBA" id="ARBA00022991"/>
    </source>
</evidence>
<gene>
    <name evidence="12" type="ORF">A4S15_09035</name>
</gene>
<dbReference type="GO" id="GO:0003904">
    <property type="term" value="F:deoxyribodipyrimidine photo-lyase activity"/>
    <property type="evidence" value="ECO:0007669"/>
    <property type="project" value="UniProtKB-EC"/>
</dbReference>
<comment type="catalytic activity">
    <reaction evidence="7">
        <text>cyclobutadipyrimidine (in DNA) = 2 pyrimidine residues (in DNA).</text>
        <dbReference type="EC" id="4.1.99.3"/>
    </reaction>
</comment>
<evidence type="ECO:0000256" key="10">
    <source>
        <dbReference type="RuleBase" id="RU004182"/>
    </source>
</evidence>
<evidence type="ECO:0000256" key="4">
    <source>
        <dbReference type="ARBA" id="ARBA00022630"/>
    </source>
</evidence>
<comment type="similarity">
    <text evidence="10">Belongs to the DNA photolyase family.</text>
</comment>
<dbReference type="STRING" id="1827387.A4S15_09035"/>
<dbReference type="EC" id="4.1.99.3" evidence="2"/>
<feature type="binding site" evidence="8">
    <location>
        <begin position="240"/>
        <end position="244"/>
    </location>
    <ligand>
        <name>FAD</name>
        <dbReference type="ChEBI" id="CHEBI:57692"/>
    </ligand>
</feature>
<sequence>MTRPATTSLVWFRDDLRVSDHPALAAAWAKGGPIIAVYIMDKAAARRPLGAAARWWLHGSLVNLRKNLAALGIPLILRRGATATILNELVDQTGATSLVHGRAVDDVAARLEADIRQALRGKGLEMNACLTNLLYGADEVRSASGDPYRVFSPFWRAALASKQPRPPIAPLRGQRAGAGEVAGDDLAAWHLLPSRPDWAANFVAHGTPGEEGAATRLDAFAEEELRGYADNRDRPDLPSTSRLSAHLRFGDISPYQVWQAALVAQERGLASSRDVQKFQAELGWREFAHHLLWQFPELERRNFQPRFDAFPWRDDEPAFIAWTRGMTGYPIIDAGMRQLWTTGFMHNRVRMIAASFLVKHLLIDWRRGEQWFWDTLVDACPANNTASWQWVAGTGADAAPYFRIFNPLLQGVKFDPQGDYVRRFVPELARLPADIIHRPWEAGGLILADAGVRLGKTYPYPVVSLEEGRARALAALACIQDERGAV</sequence>
<organism evidence="12 13">
    <name type="scientific">Candidatus Raskinella chloraquaticus</name>
    <dbReference type="NCBI Taxonomy" id="1951219"/>
    <lineage>
        <taxon>Bacteria</taxon>
        <taxon>Pseudomonadati</taxon>
        <taxon>Pseudomonadota</taxon>
        <taxon>Alphaproteobacteria</taxon>
        <taxon>Hyphomicrobiales</taxon>
        <taxon>Phreatobacteraceae</taxon>
        <taxon>Candidatus Raskinella</taxon>
    </lineage>
</organism>
<dbReference type="SUPFAM" id="SSF52425">
    <property type="entry name" value="Cryptochrome/photolyase, N-terminal domain"/>
    <property type="match status" value="1"/>
</dbReference>
<feature type="site" description="Electron transfer via tryptophanyl radical" evidence="9">
    <location>
        <position position="312"/>
    </location>
</feature>
<evidence type="ECO:0000256" key="3">
    <source>
        <dbReference type="ARBA" id="ARBA00014046"/>
    </source>
</evidence>
<dbReference type="EMBL" id="LWDL01000016">
    <property type="protein sequence ID" value="OQW51978.1"/>
    <property type="molecule type" value="Genomic_DNA"/>
</dbReference>
<comment type="cofactor">
    <cofactor evidence="1">
        <name>(6R)-5,10-methylene-5,6,7,8-tetrahydrofolate</name>
        <dbReference type="ChEBI" id="CHEBI:15636"/>
    </cofactor>
</comment>
<dbReference type="FunFam" id="1.10.579.10:FF:000003">
    <property type="entry name" value="Deoxyribodipyrimidine photo-lyase"/>
    <property type="match status" value="1"/>
</dbReference>
<dbReference type="Gene3D" id="1.10.579.10">
    <property type="entry name" value="DNA Cyclobutane Dipyrimidine Photolyase, subunit A, domain 3"/>
    <property type="match status" value="1"/>
</dbReference>
<dbReference type="InterPro" id="IPR005101">
    <property type="entry name" value="Cryptochr/Photolyase_FAD-bd"/>
</dbReference>
<dbReference type="SUPFAM" id="SSF48173">
    <property type="entry name" value="Cryptochrome/photolyase FAD-binding domain"/>
    <property type="match status" value="1"/>
</dbReference>
<evidence type="ECO:0000256" key="7">
    <source>
        <dbReference type="ARBA" id="ARBA00033999"/>
    </source>
</evidence>
<dbReference type="InterPro" id="IPR018394">
    <property type="entry name" value="DNA_photolyase_1_CS_C"/>
</dbReference>